<organism evidence="6 7">
    <name type="scientific">Albidovulum salinarum</name>
    <dbReference type="NCBI Taxonomy" id="2984153"/>
    <lineage>
        <taxon>Bacteria</taxon>
        <taxon>Pseudomonadati</taxon>
        <taxon>Pseudomonadota</taxon>
        <taxon>Alphaproteobacteria</taxon>
        <taxon>Rhodobacterales</taxon>
        <taxon>Paracoccaceae</taxon>
        <taxon>Albidovulum</taxon>
    </lineage>
</organism>
<gene>
    <name evidence="5 6" type="primary">rpmF</name>
    <name evidence="6" type="ORF">OEZ60_00120</name>
</gene>
<dbReference type="Gene3D" id="1.20.5.640">
    <property type="entry name" value="Single helix bin"/>
    <property type="match status" value="1"/>
</dbReference>
<protein>
    <recommendedName>
        <fullName evidence="4 5">Large ribosomal subunit protein bL32</fullName>
    </recommendedName>
</protein>
<evidence type="ECO:0000313" key="7">
    <source>
        <dbReference type="Proteomes" id="UP001209535"/>
    </source>
</evidence>
<dbReference type="GO" id="GO:0005840">
    <property type="term" value="C:ribosome"/>
    <property type="evidence" value="ECO:0007669"/>
    <property type="project" value="UniProtKB-KW"/>
</dbReference>
<evidence type="ECO:0000256" key="1">
    <source>
        <dbReference type="ARBA" id="ARBA00008560"/>
    </source>
</evidence>
<dbReference type="NCBIfam" id="TIGR01031">
    <property type="entry name" value="rpmF_bact"/>
    <property type="match status" value="1"/>
</dbReference>
<evidence type="ECO:0000256" key="4">
    <source>
        <dbReference type="ARBA" id="ARBA00035178"/>
    </source>
</evidence>
<dbReference type="RefSeq" id="WP_263331973.1">
    <property type="nucleotide sequence ID" value="NZ_JAOVQO010000001.1"/>
</dbReference>
<reference evidence="6 7" key="1">
    <citation type="submission" date="2022-10" db="EMBL/GenBank/DDBJ databases">
        <title>Defluviimonas sp. nov., isolated from ocean surface sediments.</title>
        <authorList>
            <person name="He W."/>
            <person name="Wang L."/>
            <person name="Zhang D.-F."/>
        </authorList>
    </citation>
    <scope>NUCLEOTIDE SEQUENCE [LARGE SCALE GENOMIC DNA]</scope>
    <source>
        <strain evidence="6 7">WL0024</strain>
    </source>
</reference>
<dbReference type="SUPFAM" id="SSF57829">
    <property type="entry name" value="Zn-binding ribosomal proteins"/>
    <property type="match status" value="1"/>
</dbReference>
<comment type="similarity">
    <text evidence="1 5">Belongs to the bacterial ribosomal protein bL32 family.</text>
</comment>
<dbReference type="InterPro" id="IPR002677">
    <property type="entry name" value="Ribosomal_bL32"/>
</dbReference>
<dbReference type="InterPro" id="IPR011332">
    <property type="entry name" value="Ribosomal_zn-bd"/>
</dbReference>
<keyword evidence="3 5" id="KW-0687">Ribonucleoprotein</keyword>
<dbReference type="EMBL" id="JAOVQO010000001">
    <property type="protein sequence ID" value="MCU9846408.1"/>
    <property type="molecule type" value="Genomic_DNA"/>
</dbReference>
<evidence type="ECO:0000256" key="3">
    <source>
        <dbReference type="ARBA" id="ARBA00023274"/>
    </source>
</evidence>
<dbReference type="Proteomes" id="UP001209535">
    <property type="component" value="Unassembled WGS sequence"/>
</dbReference>
<name>A0ABT2WXK0_9RHOB</name>
<dbReference type="InterPro" id="IPR044957">
    <property type="entry name" value="Ribosomal_bL32_bact"/>
</dbReference>
<evidence type="ECO:0000256" key="2">
    <source>
        <dbReference type="ARBA" id="ARBA00022980"/>
    </source>
</evidence>
<dbReference type="PANTHER" id="PTHR35534:SF1">
    <property type="entry name" value="LARGE RIBOSOMAL SUBUNIT PROTEIN BL32"/>
    <property type="match status" value="1"/>
</dbReference>
<evidence type="ECO:0000256" key="5">
    <source>
        <dbReference type="HAMAP-Rule" id="MF_00340"/>
    </source>
</evidence>
<dbReference type="HAMAP" id="MF_00340">
    <property type="entry name" value="Ribosomal_bL32"/>
    <property type="match status" value="1"/>
</dbReference>
<dbReference type="PANTHER" id="PTHR35534">
    <property type="entry name" value="50S RIBOSOMAL PROTEIN L32"/>
    <property type="match status" value="1"/>
</dbReference>
<sequence>MAVPQNRVTRSRRNMRRAHDALVAANPNECPNCGELKRPHHVCGACGHYDDREVIAQAAEVDLDDDAA</sequence>
<dbReference type="Pfam" id="PF01783">
    <property type="entry name" value="Ribosomal_L32p"/>
    <property type="match status" value="1"/>
</dbReference>
<evidence type="ECO:0000313" key="6">
    <source>
        <dbReference type="EMBL" id="MCU9846408.1"/>
    </source>
</evidence>
<comment type="caution">
    <text evidence="6">The sequence shown here is derived from an EMBL/GenBank/DDBJ whole genome shotgun (WGS) entry which is preliminary data.</text>
</comment>
<proteinExistence type="inferred from homology"/>
<keyword evidence="2 5" id="KW-0689">Ribosomal protein</keyword>
<accession>A0ABT2WXK0</accession>
<keyword evidence="7" id="KW-1185">Reference proteome</keyword>